<dbReference type="InterPro" id="IPR006119">
    <property type="entry name" value="Resolv_N"/>
</dbReference>
<keyword evidence="3" id="KW-1185">Reference proteome</keyword>
<dbReference type="Proteomes" id="UP001575105">
    <property type="component" value="Unassembled WGS sequence"/>
</dbReference>
<evidence type="ECO:0000313" key="3">
    <source>
        <dbReference type="Proteomes" id="UP001575105"/>
    </source>
</evidence>
<comment type="caution">
    <text evidence="2">The sequence shown here is derived from an EMBL/GenBank/DDBJ whole genome shotgun (WGS) entry which is preliminary data.</text>
</comment>
<dbReference type="PROSITE" id="PS51736">
    <property type="entry name" value="RECOMBINASES_3"/>
    <property type="match status" value="1"/>
</dbReference>
<dbReference type="Pfam" id="PF00239">
    <property type="entry name" value="Resolvase"/>
    <property type="match status" value="1"/>
</dbReference>
<feature type="domain" description="Resolvase/invertase-type recombinase catalytic" evidence="1">
    <location>
        <begin position="1"/>
        <end position="99"/>
    </location>
</feature>
<dbReference type="Gene3D" id="3.40.50.1390">
    <property type="entry name" value="Resolvase, N-terminal catalytic domain"/>
    <property type="match status" value="1"/>
</dbReference>
<reference evidence="2 3" key="1">
    <citation type="submission" date="2024-08" db="EMBL/GenBank/DDBJ databases">
        <title>Whole-genome sequencing of halo(alkali)philic microorganisms from hypersaline lakes.</title>
        <authorList>
            <person name="Sorokin D.Y."/>
            <person name="Merkel A.Y."/>
            <person name="Messina E."/>
            <person name="Yakimov M."/>
        </authorList>
    </citation>
    <scope>NUCLEOTIDE SEQUENCE [LARGE SCALE GENOMIC DNA]</scope>
    <source>
        <strain evidence="2 3">AB-hyl4</strain>
    </source>
</reference>
<dbReference type="SUPFAM" id="SSF53041">
    <property type="entry name" value="Resolvase-like"/>
    <property type="match status" value="1"/>
</dbReference>
<sequence>MVLVDEIILKGVSGSLPGKRDDLPQLLERKRSADDYDVLLVQRLDRLTRGGTSHGFWIDHEFEKAGITILATGDDLPEDGRTSRRTRGERCAVCISWGR</sequence>
<dbReference type="RefSeq" id="WP_425345889.1">
    <property type="nucleotide sequence ID" value="NZ_JBGUBD010000006.1"/>
</dbReference>
<evidence type="ECO:0000313" key="2">
    <source>
        <dbReference type="EMBL" id="MFA9478972.1"/>
    </source>
</evidence>
<evidence type="ECO:0000259" key="1">
    <source>
        <dbReference type="PROSITE" id="PS51736"/>
    </source>
</evidence>
<proteinExistence type="predicted"/>
<gene>
    <name evidence="2" type="ORF">ACERK3_11815</name>
</gene>
<dbReference type="InterPro" id="IPR036162">
    <property type="entry name" value="Resolvase-like_N_sf"/>
</dbReference>
<name>A0ABV4U6M4_9BACT</name>
<protein>
    <submittedName>
        <fullName evidence="2">Recombinase family protein</fullName>
    </submittedName>
</protein>
<organism evidence="2 3">
    <name type="scientific">Natronomicrosphaera hydrolytica</name>
    <dbReference type="NCBI Taxonomy" id="3242702"/>
    <lineage>
        <taxon>Bacteria</taxon>
        <taxon>Pseudomonadati</taxon>
        <taxon>Planctomycetota</taxon>
        <taxon>Phycisphaerae</taxon>
        <taxon>Phycisphaerales</taxon>
        <taxon>Phycisphaeraceae</taxon>
        <taxon>Natronomicrosphaera</taxon>
    </lineage>
</organism>
<dbReference type="EMBL" id="JBGUBD010000006">
    <property type="protein sequence ID" value="MFA9478972.1"/>
    <property type="molecule type" value="Genomic_DNA"/>
</dbReference>
<accession>A0ABV4U6M4</accession>